<protein>
    <submittedName>
        <fullName evidence="1">Uncharacterized protein</fullName>
    </submittedName>
</protein>
<dbReference type="AlphaFoldDB" id="G5QWG3"/>
<feature type="non-terminal residue" evidence="1">
    <location>
        <position position="30"/>
    </location>
</feature>
<dbReference type="EMBL" id="AFCU01000338">
    <property type="protein sequence ID" value="EHC92841.1"/>
    <property type="molecule type" value="Genomic_DNA"/>
</dbReference>
<organism evidence="1 2">
    <name type="scientific">Salmonella enterica subsp. enterica serovar Senftenberg str. A4-543</name>
    <dbReference type="NCBI Taxonomy" id="913082"/>
    <lineage>
        <taxon>Bacteria</taxon>
        <taxon>Pseudomonadati</taxon>
        <taxon>Pseudomonadota</taxon>
        <taxon>Gammaproteobacteria</taxon>
        <taxon>Enterobacterales</taxon>
        <taxon>Enterobacteriaceae</taxon>
        <taxon>Salmonella</taxon>
    </lineage>
</organism>
<gene>
    <name evidence="1" type="ORF">LTSESEN_1041</name>
</gene>
<name>G5QWG3_SALSE</name>
<proteinExistence type="predicted"/>
<comment type="caution">
    <text evidence="1">The sequence shown here is derived from an EMBL/GenBank/DDBJ whole genome shotgun (WGS) entry which is preliminary data.</text>
</comment>
<reference evidence="1 2" key="1">
    <citation type="journal article" date="2011" name="BMC Genomics">
        <title>Genome sequencing reveals diversification of virulence factor content and possible host adaptation in distinct subpopulations of Salmonella enterica.</title>
        <authorList>
            <person name="den Bakker H.C."/>
            <person name="Moreno Switt A.I."/>
            <person name="Govoni G."/>
            <person name="Cummings C.A."/>
            <person name="Ranieri M.L."/>
            <person name="Degoricija L."/>
            <person name="Hoelzer K."/>
            <person name="Rodriguez-Rivera L.D."/>
            <person name="Brown S."/>
            <person name="Bolchacova E."/>
            <person name="Furtado M.R."/>
            <person name="Wiedmann M."/>
        </authorList>
    </citation>
    <scope>NUCLEOTIDE SEQUENCE [LARGE SCALE GENOMIC DNA]</scope>
    <source>
        <strain evidence="1 2">A4-543</strain>
    </source>
</reference>
<evidence type="ECO:0000313" key="1">
    <source>
        <dbReference type="EMBL" id="EHC92841.1"/>
    </source>
</evidence>
<accession>G5QWG3</accession>
<evidence type="ECO:0000313" key="2">
    <source>
        <dbReference type="Proteomes" id="UP000005065"/>
    </source>
</evidence>
<sequence length="30" mass="3715">MRVLRCCREAEIIGDPPRAERQYRWRARAR</sequence>
<dbReference type="Proteomes" id="UP000005065">
    <property type="component" value="Unassembled WGS sequence"/>
</dbReference>